<dbReference type="RefSeq" id="WP_092987822.1">
    <property type="nucleotide sequence ID" value="NZ_FNFY01000031.1"/>
</dbReference>
<reference evidence="3" key="1">
    <citation type="submission" date="2016-10" db="EMBL/GenBank/DDBJ databases">
        <authorList>
            <person name="Varghese N."/>
            <person name="Submissions S."/>
        </authorList>
    </citation>
    <scope>NUCLEOTIDE SEQUENCE [LARGE SCALE GENOMIC DNA]</scope>
    <source>
        <strain evidence="3">CGMCC 1.8895</strain>
    </source>
</reference>
<name>A0A1G9I7J7_9BACL</name>
<evidence type="ECO:0000259" key="1">
    <source>
        <dbReference type="Pfam" id="PF13333"/>
    </source>
</evidence>
<sequence length="35" mass="4113">MESDIEQYIEFYNHKRLQAQLNSLAPVEFRAQAAT</sequence>
<accession>A0A1G9I7J7</accession>
<protein>
    <submittedName>
        <fullName evidence="2">Integrase core domain-containing protein</fullName>
    </submittedName>
</protein>
<feature type="domain" description="Integrase catalytic" evidence="1">
    <location>
        <begin position="1"/>
        <end position="32"/>
    </location>
</feature>
<dbReference type="GO" id="GO:0015074">
    <property type="term" value="P:DNA integration"/>
    <property type="evidence" value="ECO:0007669"/>
    <property type="project" value="InterPro"/>
</dbReference>
<evidence type="ECO:0000313" key="3">
    <source>
        <dbReference type="Proteomes" id="UP000199008"/>
    </source>
</evidence>
<dbReference type="AlphaFoldDB" id="A0A1G9I7J7"/>
<gene>
    <name evidence="2" type="ORF">SAMN05216216_1311</name>
</gene>
<dbReference type="InterPro" id="IPR001584">
    <property type="entry name" value="Integrase_cat-core"/>
</dbReference>
<evidence type="ECO:0000313" key="2">
    <source>
        <dbReference type="EMBL" id="SDL21209.1"/>
    </source>
</evidence>
<keyword evidence="3" id="KW-1185">Reference proteome</keyword>
<dbReference type="Proteomes" id="UP000199008">
    <property type="component" value="Unassembled WGS sequence"/>
</dbReference>
<dbReference type="Pfam" id="PF13333">
    <property type="entry name" value="rve_2"/>
    <property type="match status" value="1"/>
</dbReference>
<proteinExistence type="predicted"/>
<dbReference type="EMBL" id="FNFY01000031">
    <property type="protein sequence ID" value="SDL21209.1"/>
    <property type="molecule type" value="Genomic_DNA"/>
</dbReference>
<organism evidence="2 3">
    <name type="scientific">Lacicoccus qingdaonensis</name>
    <dbReference type="NCBI Taxonomy" id="576118"/>
    <lineage>
        <taxon>Bacteria</taxon>
        <taxon>Bacillati</taxon>
        <taxon>Bacillota</taxon>
        <taxon>Bacilli</taxon>
        <taxon>Bacillales</taxon>
        <taxon>Salinicoccaceae</taxon>
        <taxon>Lacicoccus</taxon>
    </lineage>
</organism>